<dbReference type="InterPro" id="IPR000241">
    <property type="entry name" value="RlmKL-like_Mtase"/>
</dbReference>
<keyword evidence="2" id="KW-0732">Signal</keyword>
<feature type="region of interest" description="Disordered" evidence="1">
    <location>
        <begin position="220"/>
        <end position="250"/>
    </location>
</feature>
<evidence type="ECO:0000313" key="4">
    <source>
        <dbReference type="EMBL" id="CAB9515701.1"/>
    </source>
</evidence>
<dbReference type="OrthoDB" id="47730at2759"/>
<gene>
    <name evidence="4" type="ORF">SEMRO_732_G194470.1</name>
</gene>
<name>A0A9N8EAL1_9STRA</name>
<feature type="chain" id="PRO_5040377713" description="Ribosomal RNA large subunit methyltransferase K/L-like methyltransferase domain-containing protein" evidence="2">
    <location>
        <begin position="24"/>
        <end position="587"/>
    </location>
</feature>
<dbReference type="Gene3D" id="3.40.50.150">
    <property type="entry name" value="Vaccinia Virus protein VP39"/>
    <property type="match status" value="1"/>
</dbReference>
<feature type="signal peptide" evidence="2">
    <location>
        <begin position="1"/>
        <end position="23"/>
    </location>
</feature>
<feature type="region of interest" description="Disordered" evidence="1">
    <location>
        <begin position="502"/>
        <end position="526"/>
    </location>
</feature>
<proteinExistence type="predicted"/>
<dbReference type="PANTHER" id="PTHR14911">
    <property type="entry name" value="THUMP DOMAIN-CONTAINING"/>
    <property type="match status" value="1"/>
</dbReference>
<feature type="compositionally biased region" description="Polar residues" evidence="1">
    <location>
        <begin position="510"/>
        <end position="526"/>
    </location>
</feature>
<dbReference type="GO" id="GO:0016423">
    <property type="term" value="F:tRNA (guanine) methyltransferase activity"/>
    <property type="evidence" value="ECO:0007669"/>
    <property type="project" value="TreeGrafter"/>
</dbReference>
<reference evidence="4" key="1">
    <citation type="submission" date="2020-06" db="EMBL/GenBank/DDBJ databases">
        <authorList>
            <consortium name="Plant Systems Biology data submission"/>
        </authorList>
    </citation>
    <scope>NUCLEOTIDE SEQUENCE</scope>
    <source>
        <strain evidence="4">D6</strain>
    </source>
</reference>
<sequence length="587" mass="66148">MKDARRLWRQRIGLLLALQWSSQLSTLSSTTATAFQVSSQLWKKTLQVSSPCLDVSLKGSNDNFDAPADSSNTPKGCVLFRATIPRTMPERRRSKRKRNIEEDNVVPCSSNYESIMTSYFQQTQSTNTNATIIHTATPSDYMPSTVDFAMPANCSLLPEICRSLPATRLSVVVAQWNANPSSDAMDEMTTRSRNLPDYLSRAKAVWSNLGNHEEDKTVSSFCISPGNSKQGNGKQRQSRAKTSSEPSGIMGRTCHQISEIMTQCMGWVPHTKASSTLDPTFSFLLRAENSRNQDSSSVPKQYALELMVLERRWPLPKLNNNNNNPNTKRIESFVVARSANLQPNEVVWDPFCQRGTFLVEAAKYWPTATYHGTDKNMGHLQHAQMNAKSTATHLHLYHHVNASFPNGPIMVDKILTRLPSRRHQSYYQRLLTEWSNNVLRPSGTVVLLVNVPDDLDALKMAVHNLSGRYEISFLRSPSFPVGNTNSSRRRATLAILRHRLPPRQSKKEQSVSSSLETRPPQQSTTRVGLLEWEQERLQAAGLFASADTKAMQQVWAQIRSETLPWMVPYTSRKLEQTRIQLSNGKLV</sequence>
<protein>
    <recommendedName>
        <fullName evidence="3">Ribosomal RNA large subunit methyltransferase K/L-like methyltransferase domain-containing protein</fullName>
    </recommendedName>
</protein>
<feature type="compositionally biased region" description="Polar residues" evidence="1">
    <location>
        <begin position="220"/>
        <end position="246"/>
    </location>
</feature>
<dbReference type="Pfam" id="PF01170">
    <property type="entry name" value="UPF0020"/>
    <property type="match status" value="1"/>
</dbReference>
<evidence type="ECO:0000259" key="3">
    <source>
        <dbReference type="Pfam" id="PF01170"/>
    </source>
</evidence>
<organism evidence="4 5">
    <name type="scientific">Seminavis robusta</name>
    <dbReference type="NCBI Taxonomy" id="568900"/>
    <lineage>
        <taxon>Eukaryota</taxon>
        <taxon>Sar</taxon>
        <taxon>Stramenopiles</taxon>
        <taxon>Ochrophyta</taxon>
        <taxon>Bacillariophyta</taxon>
        <taxon>Bacillariophyceae</taxon>
        <taxon>Bacillariophycidae</taxon>
        <taxon>Naviculales</taxon>
        <taxon>Naviculaceae</taxon>
        <taxon>Seminavis</taxon>
    </lineage>
</organism>
<dbReference type="EMBL" id="CAICTM010000731">
    <property type="protein sequence ID" value="CAB9515701.1"/>
    <property type="molecule type" value="Genomic_DNA"/>
</dbReference>
<dbReference type="AlphaFoldDB" id="A0A9N8EAL1"/>
<evidence type="ECO:0000256" key="2">
    <source>
        <dbReference type="SAM" id="SignalP"/>
    </source>
</evidence>
<dbReference type="InterPro" id="IPR029063">
    <property type="entry name" value="SAM-dependent_MTases_sf"/>
</dbReference>
<feature type="domain" description="Ribosomal RNA large subunit methyltransferase K/L-like methyltransferase" evidence="3">
    <location>
        <begin position="337"/>
        <end position="391"/>
    </location>
</feature>
<dbReference type="GO" id="GO:0043527">
    <property type="term" value="C:tRNA methyltransferase complex"/>
    <property type="evidence" value="ECO:0007669"/>
    <property type="project" value="UniProtKB-ARBA"/>
</dbReference>
<dbReference type="SUPFAM" id="SSF53335">
    <property type="entry name" value="S-adenosyl-L-methionine-dependent methyltransferases"/>
    <property type="match status" value="1"/>
</dbReference>
<comment type="caution">
    <text evidence="4">The sequence shown here is derived from an EMBL/GenBank/DDBJ whole genome shotgun (WGS) entry which is preliminary data.</text>
</comment>
<dbReference type="Proteomes" id="UP001153069">
    <property type="component" value="Unassembled WGS sequence"/>
</dbReference>
<evidence type="ECO:0000256" key="1">
    <source>
        <dbReference type="SAM" id="MobiDB-lite"/>
    </source>
</evidence>
<accession>A0A9N8EAL1</accession>
<dbReference type="GO" id="GO:0030488">
    <property type="term" value="P:tRNA methylation"/>
    <property type="evidence" value="ECO:0007669"/>
    <property type="project" value="TreeGrafter"/>
</dbReference>
<dbReference type="PANTHER" id="PTHR14911:SF13">
    <property type="entry name" value="TRNA (GUANINE(6)-N2)-METHYLTRANSFERASE THUMP3"/>
    <property type="match status" value="1"/>
</dbReference>
<keyword evidence="5" id="KW-1185">Reference proteome</keyword>
<evidence type="ECO:0000313" key="5">
    <source>
        <dbReference type="Proteomes" id="UP001153069"/>
    </source>
</evidence>